<feature type="chain" id="PRO_5037668009" evidence="2">
    <location>
        <begin position="31"/>
        <end position="331"/>
    </location>
</feature>
<dbReference type="EMBL" id="JAGIZA010000017">
    <property type="protein sequence ID" value="MBP0495448.1"/>
    <property type="molecule type" value="Genomic_DNA"/>
</dbReference>
<reference evidence="3" key="1">
    <citation type="submission" date="2021-03" db="EMBL/GenBank/DDBJ databases">
        <authorList>
            <person name="So Y."/>
        </authorList>
    </citation>
    <scope>NUCLEOTIDE SEQUENCE</scope>
    <source>
        <strain evidence="3">SG15</strain>
    </source>
</reference>
<organism evidence="3 4">
    <name type="scientific">Roseomonas indoligenes</name>
    <dbReference type="NCBI Taxonomy" id="2820811"/>
    <lineage>
        <taxon>Bacteria</taxon>
        <taxon>Pseudomonadati</taxon>
        <taxon>Pseudomonadota</taxon>
        <taxon>Alphaproteobacteria</taxon>
        <taxon>Acetobacterales</taxon>
        <taxon>Roseomonadaceae</taxon>
        <taxon>Roseomonas</taxon>
    </lineage>
</organism>
<dbReference type="AlphaFoldDB" id="A0A940S9M7"/>
<evidence type="ECO:0000256" key="2">
    <source>
        <dbReference type="SAM" id="SignalP"/>
    </source>
</evidence>
<accession>A0A940S9M7</accession>
<name>A0A940S9M7_9PROT</name>
<dbReference type="Gene3D" id="3.40.190.10">
    <property type="entry name" value="Periplasmic binding protein-like II"/>
    <property type="match status" value="1"/>
</dbReference>
<comment type="similarity">
    <text evidence="1">Belongs to the UPF0065 (bug) family.</text>
</comment>
<proteinExistence type="inferred from homology"/>
<dbReference type="Gene3D" id="3.40.190.150">
    <property type="entry name" value="Bordetella uptake gene, domain 1"/>
    <property type="match status" value="1"/>
</dbReference>
<keyword evidence="4" id="KW-1185">Reference proteome</keyword>
<sequence>MAKAGTSRARRALLALAAPLLALVPGIALAQQPSAASRPVRMLVGFPPGGSTDIFARALSDELSRMWSTPVVVENRGGANGIIATEALVKSEPNGETLMFTISSHVTNRALYPNLPYNPLRDVTPIALVARSPFIVVGNPRFPARNLQDLIRLAKEKPGGIDYASPGPGSAQQLAMELLTSTAGIRLNHVAYRGGAPAMTDLMAGVIPLSLLTTTQVLQQVREGTLTPIGVTTAQRSTMLPDVPTMAEQGLQGYEADVWFGVIGPANMPAPMVQRMAADISRALTNPAVRERFTSQDAVVLNKPPEEFAQLMRDEDRKWSELIRAANIRAE</sequence>
<protein>
    <submittedName>
        <fullName evidence="3">Tripartite tricarboxylate transporter substrate binding protein</fullName>
    </submittedName>
</protein>
<gene>
    <name evidence="3" type="ORF">J5Y10_21870</name>
</gene>
<dbReference type="Pfam" id="PF03401">
    <property type="entry name" value="TctC"/>
    <property type="match status" value="1"/>
</dbReference>
<dbReference type="SUPFAM" id="SSF53850">
    <property type="entry name" value="Periplasmic binding protein-like II"/>
    <property type="match status" value="1"/>
</dbReference>
<dbReference type="PIRSF" id="PIRSF017082">
    <property type="entry name" value="YflP"/>
    <property type="match status" value="1"/>
</dbReference>
<keyword evidence="2" id="KW-0732">Signal</keyword>
<dbReference type="PANTHER" id="PTHR42928:SF5">
    <property type="entry name" value="BLR1237 PROTEIN"/>
    <property type="match status" value="1"/>
</dbReference>
<evidence type="ECO:0000313" key="4">
    <source>
        <dbReference type="Proteomes" id="UP000677537"/>
    </source>
</evidence>
<dbReference type="CDD" id="cd13578">
    <property type="entry name" value="PBP2_Bug27"/>
    <property type="match status" value="1"/>
</dbReference>
<dbReference type="InterPro" id="IPR042100">
    <property type="entry name" value="Bug_dom1"/>
</dbReference>
<feature type="signal peptide" evidence="2">
    <location>
        <begin position="1"/>
        <end position="30"/>
    </location>
</feature>
<evidence type="ECO:0000256" key="1">
    <source>
        <dbReference type="ARBA" id="ARBA00006987"/>
    </source>
</evidence>
<evidence type="ECO:0000313" key="3">
    <source>
        <dbReference type="EMBL" id="MBP0495448.1"/>
    </source>
</evidence>
<comment type="caution">
    <text evidence="3">The sequence shown here is derived from an EMBL/GenBank/DDBJ whole genome shotgun (WGS) entry which is preliminary data.</text>
</comment>
<dbReference type="Proteomes" id="UP000677537">
    <property type="component" value="Unassembled WGS sequence"/>
</dbReference>
<dbReference type="RefSeq" id="WP_209376248.1">
    <property type="nucleotide sequence ID" value="NZ_JAGIZA010000017.1"/>
</dbReference>
<dbReference type="InterPro" id="IPR005064">
    <property type="entry name" value="BUG"/>
</dbReference>
<dbReference type="PANTHER" id="PTHR42928">
    <property type="entry name" value="TRICARBOXYLATE-BINDING PROTEIN"/>
    <property type="match status" value="1"/>
</dbReference>